<keyword evidence="3" id="KW-1185">Reference proteome</keyword>
<keyword evidence="1" id="KW-0732">Signal</keyword>
<accession>A0ABR2ZVJ7</accession>
<name>A0ABR2ZVJ7_9AGAR</name>
<feature type="chain" id="PRO_5045794191" evidence="1">
    <location>
        <begin position="23"/>
        <end position="252"/>
    </location>
</feature>
<organism evidence="2 3">
    <name type="scientific">Marasmius tenuissimus</name>
    <dbReference type="NCBI Taxonomy" id="585030"/>
    <lineage>
        <taxon>Eukaryota</taxon>
        <taxon>Fungi</taxon>
        <taxon>Dikarya</taxon>
        <taxon>Basidiomycota</taxon>
        <taxon>Agaricomycotina</taxon>
        <taxon>Agaricomycetes</taxon>
        <taxon>Agaricomycetidae</taxon>
        <taxon>Agaricales</taxon>
        <taxon>Marasmiineae</taxon>
        <taxon>Marasmiaceae</taxon>
        <taxon>Marasmius</taxon>
    </lineage>
</organism>
<gene>
    <name evidence="2" type="ORF">AAF712_007670</name>
</gene>
<protein>
    <submittedName>
        <fullName evidence="2">Uncharacterized protein</fullName>
    </submittedName>
</protein>
<comment type="caution">
    <text evidence="2">The sequence shown here is derived from an EMBL/GenBank/DDBJ whole genome shotgun (WGS) entry which is preliminary data.</text>
</comment>
<evidence type="ECO:0000313" key="2">
    <source>
        <dbReference type="EMBL" id="KAL0065330.1"/>
    </source>
</evidence>
<dbReference type="EMBL" id="JBBXMP010000049">
    <property type="protein sequence ID" value="KAL0065330.1"/>
    <property type="molecule type" value="Genomic_DNA"/>
</dbReference>
<reference evidence="2 3" key="1">
    <citation type="submission" date="2024-05" db="EMBL/GenBank/DDBJ databases">
        <title>A draft genome resource for the thread blight pathogen Marasmius tenuissimus strain MS-2.</title>
        <authorList>
            <person name="Yulfo-Soto G.E."/>
            <person name="Baruah I.K."/>
            <person name="Amoako-Attah I."/>
            <person name="Bukari Y."/>
            <person name="Meinhardt L.W."/>
            <person name="Bailey B.A."/>
            <person name="Cohen S.P."/>
        </authorList>
    </citation>
    <scope>NUCLEOTIDE SEQUENCE [LARGE SCALE GENOMIC DNA]</scope>
    <source>
        <strain evidence="2 3">MS-2</strain>
    </source>
</reference>
<feature type="signal peptide" evidence="1">
    <location>
        <begin position="1"/>
        <end position="22"/>
    </location>
</feature>
<evidence type="ECO:0000313" key="3">
    <source>
        <dbReference type="Proteomes" id="UP001437256"/>
    </source>
</evidence>
<proteinExistence type="predicted"/>
<evidence type="ECO:0000256" key="1">
    <source>
        <dbReference type="SAM" id="SignalP"/>
    </source>
</evidence>
<sequence length="252" mass="27988">MAFLKSLLAFMTVVLVLYSANAEPIPYPAAGNHTLSIRADRCSDGTYKEPPCICSNKLGLRRKTLSCPTDYQVVYKNTDPRDGEVEKEDGTAGVGHQCDHYVELQFIKQQITKTSGLCDFLLADLTKYGQFFDTINDGTGLRYLQEEVNQAKGKLFAHNTMKETDAKAASGVASYLNLVNQDLLNSANRINNKMNELVHNTNQGGFSRFVLDWEDEWRSVAADATKQAKNLPDAVPKTCIPGTIFIPWCPPQ</sequence>
<dbReference type="Proteomes" id="UP001437256">
    <property type="component" value="Unassembled WGS sequence"/>
</dbReference>